<proteinExistence type="predicted"/>
<organism evidence="1 2">
    <name type="scientific">Caerostris extrusa</name>
    <name type="common">Bark spider</name>
    <name type="synonym">Caerostris bankana</name>
    <dbReference type="NCBI Taxonomy" id="172846"/>
    <lineage>
        <taxon>Eukaryota</taxon>
        <taxon>Metazoa</taxon>
        <taxon>Ecdysozoa</taxon>
        <taxon>Arthropoda</taxon>
        <taxon>Chelicerata</taxon>
        <taxon>Arachnida</taxon>
        <taxon>Araneae</taxon>
        <taxon>Araneomorphae</taxon>
        <taxon>Entelegynae</taxon>
        <taxon>Araneoidea</taxon>
        <taxon>Araneidae</taxon>
        <taxon>Caerostris</taxon>
    </lineage>
</organism>
<evidence type="ECO:0000313" key="2">
    <source>
        <dbReference type="Proteomes" id="UP001054945"/>
    </source>
</evidence>
<keyword evidence="2" id="KW-1185">Reference proteome</keyword>
<dbReference type="AlphaFoldDB" id="A0AAV4TR06"/>
<protein>
    <submittedName>
        <fullName evidence="1">Uncharacterized protein</fullName>
    </submittedName>
</protein>
<name>A0AAV4TR06_CAEEX</name>
<dbReference type="EMBL" id="BPLR01011727">
    <property type="protein sequence ID" value="GIY48565.1"/>
    <property type="molecule type" value="Genomic_DNA"/>
</dbReference>
<evidence type="ECO:0000313" key="1">
    <source>
        <dbReference type="EMBL" id="GIY48565.1"/>
    </source>
</evidence>
<sequence>MGPETIFASSCCHCVLLSFIAHKSLLGCRWVVSRGIKRLAGLFGTFGCVVVPYGNKQSVESSLATWSIKGHEKSFTSLIRRLSANEGEGVKKPHGNWLLPWV</sequence>
<gene>
    <name evidence="1" type="ORF">CEXT_567851</name>
</gene>
<accession>A0AAV4TR06</accession>
<dbReference type="Proteomes" id="UP001054945">
    <property type="component" value="Unassembled WGS sequence"/>
</dbReference>
<comment type="caution">
    <text evidence="1">The sequence shown here is derived from an EMBL/GenBank/DDBJ whole genome shotgun (WGS) entry which is preliminary data.</text>
</comment>
<reference evidence="1 2" key="1">
    <citation type="submission" date="2021-06" db="EMBL/GenBank/DDBJ databases">
        <title>Caerostris extrusa draft genome.</title>
        <authorList>
            <person name="Kono N."/>
            <person name="Arakawa K."/>
        </authorList>
    </citation>
    <scope>NUCLEOTIDE SEQUENCE [LARGE SCALE GENOMIC DNA]</scope>
</reference>